<accession>A0ABQ9IN51</accession>
<comment type="caution">
    <text evidence="1">The sequence shown here is derived from an EMBL/GenBank/DDBJ whole genome shotgun (WGS) entry which is preliminary data.</text>
</comment>
<organism evidence="1 2">
    <name type="scientific">Dryococelus australis</name>
    <dbReference type="NCBI Taxonomy" id="614101"/>
    <lineage>
        <taxon>Eukaryota</taxon>
        <taxon>Metazoa</taxon>
        <taxon>Ecdysozoa</taxon>
        <taxon>Arthropoda</taxon>
        <taxon>Hexapoda</taxon>
        <taxon>Insecta</taxon>
        <taxon>Pterygota</taxon>
        <taxon>Neoptera</taxon>
        <taxon>Polyneoptera</taxon>
        <taxon>Phasmatodea</taxon>
        <taxon>Verophasmatodea</taxon>
        <taxon>Anareolatae</taxon>
        <taxon>Phasmatidae</taxon>
        <taxon>Eurycanthinae</taxon>
        <taxon>Dryococelus</taxon>
    </lineage>
</organism>
<evidence type="ECO:0000313" key="1">
    <source>
        <dbReference type="EMBL" id="KAJ8898076.1"/>
    </source>
</evidence>
<gene>
    <name evidence="1" type="ORF">PR048_003436</name>
</gene>
<protein>
    <submittedName>
        <fullName evidence="1">Uncharacterized protein</fullName>
    </submittedName>
</protein>
<reference evidence="1 2" key="1">
    <citation type="submission" date="2023-02" db="EMBL/GenBank/DDBJ databases">
        <title>LHISI_Scaffold_Assembly.</title>
        <authorList>
            <person name="Stuart O.P."/>
            <person name="Cleave R."/>
            <person name="Magrath M.J.L."/>
            <person name="Mikheyev A.S."/>
        </authorList>
    </citation>
    <scope>NUCLEOTIDE SEQUENCE [LARGE SCALE GENOMIC DNA]</scope>
    <source>
        <strain evidence="1">Daus_M_001</strain>
        <tissue evidence="1">Leg muscle</tissue>
    </source>
</reference>
<dbReference type="Proteomes" id="UP001159363">
    <property type="component" value="Chromosome 1"/>
</dbReference>
<evidence type="ECO:0000313" key="2">
    <source>
        <dbReference type="Proteomes" id="UP001159363"/>
    </source>
</evidence>
<name>A0ABQ9IN51_9NEOP</name>
<proteinExistence type="predicted"/>
<keyword evidence="2" id="KW-1185">Reference proteome</keyword>
<dbReference type="EMBL" id="JARBHB010000001">
    <property type="protein sequence ID" value="KAJ8898076.1"/>
    <property type="molecule type" value="Genomic_DNA"/>
</dbReference>
<sequence length="128" mass="14843">MAKIYSVVNELLVSIQENTTLDTVHSAIIGSGQTGFRGSRTTLQCLLKYLGFSWQRTDGRRALLEDLNIAASRITFVRQYNQFKEEVFHFVFINETWIFSKGNCLLLVGLRRRHGRIRQFPHANEKPR</sequence>